<dbReference type="EMBL" id="JBHTAT010000001">
    <property type="protein sequence ID" value="MFC7255923.1"/>
    <property type="molecule type" value="Genomic_DNA"/>
</dbReference>
<dbReference type="Pfam" id="PF23921">
    <property type="entry name" value="DUF7260"/>
    <property type="match status" value="1"/>
</dbReference>
<feature type="domain" description="DUF7260" evidence="2">
    <location>
        <begin position="30"/>
        <end position="262"/>
    </location>
</feature>
<sequence length="273" mass="29754">MAPTRGNEADVPHADGAASAGVRWPPMTRRIDEARAAVAAERACVATERDAFEAFDRRVAALATVAASTTPPLLSDPQRSGQSLERVRTAYEETVMSVPHYEAEYGDTVAESLAAEFGEDLAAALVGGTALTADFRDAVRAAAAAARREREEFLTVLDREDTSLARTAADLSEVRSDLEALDDPPLSDRSFDDLRALWESVRDVEARIEGIGMRRQETIRGYRKELPGVPTDLVEYLYADLSVTHPVLAAVATLGDETRRARRRVERRLASTA</sequence>
<evidence type="ECO:0000256" key="1">
    <source>
        <dbReference type="SAM" id="MobiDB-lite"/>
    </source>
</evidence>
<proteinExistence type="predicted"/>
<dbReference type="AlphaFoldDB" id="A0ABD5ZYZ6"/>
<evidence type="ECO:0000259" key="2">
    <source>
        <dbReference type="Pfam" id="PF23921"/>
    </source>
</evidence>
<name>A0ABD5ZYZ6_9EURY</name>
<gene>
    <name evidence="3" type="ORF">ACFQKE_11580</name>
</gene>
<dbReference type="RefSeq" id="WP_379704302.1">
    <property type="nucleotide sequence ID" value="NZ_JBHTAT010000001.1"/>
</dbReference>
<dbReference type="InterPro" id="IPR055684">
    <property type="entry name" value="DUF7260"/>
</dbReference>
<reference evidence="3 4" key="1">
    <citation type="journal article" date="2019" name="Int. J. Syst. Evol. Microbiol.">
        <title>The Global Catalogue of Microorganisms (GCM) 10K type strain sequencing project: providing services to taxonomists for standard genome sequencing and annotation.</title>
        <authorList>
            <consortium name="The Broad Institute Genomics Platform"/>
            <consortium name="The Broad Institute Genome Sequencing Center for Infectious Disease"/>
            <person name="Wu L."/>
            <person name="Ma J."/>
        </authorList>
    </citation>
    <scope>NUCLEOTIDE SEQUENCE [LARGE SCALE GENOMIC DNA]</scope>
    <source>
        <strain evidence="3 4">GX21</strain>
    </source>
</reference>
<evidence type="ECO:0000313" key="4">
    <source>
        <dbReference type="Proteomes" id="UP001596434"/>
    </source>
</evidence>
<keyword evidence="4" id="KW-1185">Reference proteome</keyword>
<protein>
    <recommendedName>
        <fullName evidence="2">DUF7260 domain-containing protein</fullName>
    </recommendedName>
</protein>
<dbReference type="Proteomes" id="UP001596434">
    <property type="component" value="Unassembled WGS sequence"/>
</dbReference>
<organism evidence="3 4">
    <name type="scientific">Haloplanus litoreus</name>
    <dbReference type="NCBI Taxonomy" id="767515"/>
    <lineage>
        <taxon>Archaea</taxon>
        <taxon>Methanobacteriati</taxon>
        <taxon>Methanobacteriota</taxon>
        <taxon>Stenosarchaea group</taxon>
        <taxon>Halobacteria</taxon>
        <taxon>Halobacteriales</taxon>
        <taxon>Haloferacaceae</taxon>
        <taxon>Haloplanus</taxon>
    </lineage>
</organism>
<feature type="region of interest" description="Disordered" evidence="1">
    <location>
        <begin position="1"/>
        <end position="25"/>
    </location>
</feature>
<accession>A0ABD5ZYZ6</accession>
<evidence type="ECO:0000313" key="3">
    <source>
        <dbReference type="EMBL" id="MFC7255923.1"/>
    </source>
</evidence>
<comment type="caution">
    <text evidence="3">The sequence shown here is derived from an EMBL/GenBank/DDBJ whole genome shotgun (WGS) entry which is preliminary data.</text>
</comment>